<dbReference type="InterPro" id="IPR038136">
    <property type="entry name" value="CofD-like_dom_sf"/>
</dbReference>
<dbReference type="PANTHER" id="PTHR43007:SF1">
    <property type="entry name" value="2-PHOSPHO-L-LACTATE TRANSFERASE"/>
    <property type="match status" value="1"/>
</dbReference>
<dbReference type="PANTHER" id="PTHR43007">
    <property type="entry name" value="2-PHOSPHO-L-LACTATE TRANSFERASE"/>
    <property type="match status" value="1"/>
</dbReference>
<gene>
    <name evidence="3" type="primary">cofD</name>
    <name evidence="3" type="ORF">OPDIPICF_02110</name>
</gene>
<dbReference type="EMBL" id="CACSIO010000034">
    <property type="protein sequence ID" value="CAA0118468.1"/>
    <property type="molecule type" value="Genomic_DNA"/>
</dbReference>
<dbReference type="EC" id="2.7.8.28" evidence="3"/>
<dbReference type="NCBIfam" id="TIGR01819">
    <property type="entry name" value="F420_cofD"/>
    <property type="match status" value="1"/>
</dbReference>
<evidence type="ECO:0000313" key="4">
    <source>
        <dbReference type="Proteomes" id="UP000441399"/>
    </source>
</evidence>
<keyword evidence="2" id="KW-0460">Magnesium</keyword>
<dbReference type="Gene3D" id="1.10.8.240">
    <property type="entry name" value="CofD-like domain"/>
    <property type="match status" value="1"/>
</dbReference>
<evidence type="ECO:0000256" key="2">
    <source>
        <dbReference type="ARBA" id="ARBA00022842"/>
    </source>
</evidence>
<evidence type="ECO:0000313" key="3">
    <source>
        <dbReference type="EMBL" id="CAA0118468.1"/>
    </source>
</evidence>
<dbReference type="OrthoDB" id="7466225at2"/>
<keyword evidence="4" id="KW-1185">Reference proteome</keyword>
<dbReference type="GO" id="GO:0043743">
    <property type="term" value="F:LPPG:FO 2-phospho-L-lactate transferase activity"/>
    <property type="evidence" value="ECO:0007669"/>
    <property type="project" value="UniProtKB-EC"/>
</dbReference>
<dbReference type="InterPro" id="IPR010115">
    <property type="entry name" value="FbiA/CofD"/>
</dbReference>
<reference evidence="3 4" key="1">
    <citation type="submission" date="2019-11" db="EMBL/GenBank/DDBJ databases">
        <authorList>
            <person name="Holert J."/>
        </authorList>
    </citation>
    <scope>NUCLEOTIDE SEQUENCE [LARGE SCALE GENOMIC DNA]</scope>
    <source>
        <strain evidence="3">SB11_3</strain>
    </source>
</reference>
<dbReference type="SUPFAM" id="SSF142338">
    <property type="entry name" value="CofD-like"/>
    <property type="match status" value="1"/>
</dbReference>
<dbReference type="Gene3D" id="3.40.50.10680">
    <property type="entry name" value="CofD-like domains"/>
    <property type="match status" value="1"/>
</dbReference>
<protein>
    <submittedName>
        <fullName evidence="3">2-phospho-L-lactate transferase</fullName>
        <ecNumber evidence="3">2.7.8.28</ecNumber>
    </submittedName>
</protein>
<dbReference type="GO" id="GO:0000287">
    <property type="term" value="F:magnesium ion binding"/>
    <property type="evidence" value="ECO:0007669"/>
    <property type="project" value="InterPro"/>
</dbReference>
<dbReference type="Proteomes" id="UP000441399">
    <property type="component" value="Unassembled WGS sequence"/>
</dbReference>
<dbReference type="AlphaFoldDB" id="A0A5S9QI77"/>
<dbReference type="HAMAP" id="MF_01257">
    <property type="entry name" value="CofD"/>
    <property type="match status" value="1"/>
</dbReference>
<evidence type="ECO:0000256" key="1">
    <source>
        <dbReference type="ARBA" id="ARBA00022679"/>
    </source>
</evidence>
<keyword evidence="1 3" id="KW-0808">Transferase</keyword>
<name>A0A5S9QI77_9GAMM</name>
<dbReference type="CDD" id="cd07186">
    <property type="entry name" value="CofD_like"/>
    <property type="match status" value="1"/>
</dbReference>
<dbReference type="InterPro" id="IPR002882">
    <property type="entry name" value="CofD"/>
</dbReference>
<organism evidence="3 4">
    <name type="scientific">BD1-7 clade bacterium</name>
    <dbReference type="NCBI Taxonomy" id="2029982"/>
    <lineage>
        <taxon>Bacteria</taxon>
        <taxon>Pseudomonadati</taxon>
        <taxon>Pseudomonadota</taxon>
        <taxon>Gammaproteobacteria</taxon>
        <taxon>Cellvibrionales</taxon>
        <taxon>Spongiibacteraceae</taxon>
        <taxon>BD1-7 clade</taxon>
    </lineage>
</organism>
<proteinExistence type="inferred from homology"/>
<dbReference type="Pfam" id="PF01933">
    <property type="entry name" value="CofD"/>
    <property type="match status" value="1"/>
</dbReference>
<accession>A0A5S9QI77</accession>
<sequence length="322" mass="34821">MSNSPNVLALSGGVGGAKLALGLSLSLPVSALSIVANTADDFLHLGLPISPDLDTVMYTLAGLNNREQGWGLAGESWHCMTAVERLGGPSWFRLGDQDIATHLMRLNGLQQGHSLTQVTENLCQQLDVDHQLLPMCDEAVRTYVQCAPDNHHDTTYELPFQSYFVEQQCKPAVTGFRFEGIERAVISPAVASAIENADIMVVCPSNPFVSIAPILGVPGLKQRVLDNISTRVVVSPIVGGIAIKGPAAKMMAELDMPRTPLAVAEYYQGFASHFVLDTCDECFVDDILALDMQVLVTNTVMNSLEDRKELADTILRWIQASG</sequence>